<sequence length="200" mass="22666">MLRRIHSQYRKFRRDEGGTAVVETFLMFPTLFVACLATYVFFEAFRSQSNNLKAAYTISDALSRRGGDTEGYVTGDYLNSMWRLHRFITTSNHDTSLRVSVISFDEDDNDYFVCWSEAKGELTPMSDGTLDTYVSENKIPVLPDGQALIVVETQVAHEPIFTIGRDWTIVFEDMIVTAPRFTPQLKWSTTGNPAGEVGCF</sequence>
<proteinExistence type="predicted"/>
<dbReference type="Proteomes" id="UP000245293">
    <property type="component" value="Unassembled WGS sequence"/>
</dbReference>
<comment type="caution">
    <text evidence="2">The sequence shown here is derived from an EMBL/GenBank/DDBJ whole genome shotgun (WGS) entry which is preliminary data.</text>
</comment>
<feature type="transmembrane region" description="Helical" evidence="1">
    <location>
        <begin position="20"/>
        <end position="42"/>
    </location>
</feature>
<keyword evidence="1" id="KW-0472">Membrane</keyword>
<protein>
    <recommendedName>
        <fullName evidence="4">Pilus assembly protein</fullName>
    </recommendedName>
</protein>
<reference evidence="3" key="1">
    <citation type="submission" date="2018-05" db="EMBL/GenBank/DDBJ databases">
        <authorList>
            <person name="Du Z."/>
            <person name="Wang X."/>
        </authorList>
    </citation>
    <scope>NUCLEOTIDE SEQUENCE [LARGE SCALE GENOMIC DNA]</scope>
    <source>
        <strain evidence="3">WDS4C29</strain>
    </source>
</reference>
<dbReference type="PROSITE" id="PS51257">
    <property type="entry name" value="PROKAR_LIPOPROTEIN"/>
    <property type="match status" value="1"/>
</dbReference>
<evidence type="ECO:0000313" key="2">
    <source>
        <dbReference type="EMBL" id="PWG16023.1"/>
    </source>
</evidence>
<accession>A0A2V1P0C2</accession>
<evidence type="ECO:0008006" key="4">
    <source>
        <dbReference type="Google" id="ProtNLM"/>
    </source>
</evidence>
<dbReference type="AlphaFoldDB" id="A0A2V1P0C2"/>
<dbReference type="OrthoDB" id="7876207at2"/>
<gene>
    <name evidence="2" type="ORF">DFK10_14005</name>
</gene>
<dbReference type="EMBL" id="QETF01000019">
    <property type="protein sequence ID" value="PWG16023.1"/>
    <property type="molecule type" value="Genomic_DNA"/>
</dbReference>
<keyword evidence="1" id="KW-0812">Transmembrane</keyword>
<dbReference type="RefSeq" id="WP_109389654.1">
    <property type="nucleotide sequence ID" value="NZ_QETF01000019.1"/>
</dbReference>
<evidence type="ECO:0000256" key="1">
    <source>
        <dbReference type="SAM" id="Phobius"/>
    </source>
</evidence>
<evidence type="ECO:0000313" key="3">
    <source>
        <dbReference type="Proteomes" id="UP000245293"/>
    </source>
</evidence>
<keyword evidence="3" id="KW-1185">Reference proteome</keyword>
<name>A0A2V1P0C2_9RHOB</name>
<keyword evidence="1" id="KW-1133">Transmembrane helix</keyword>
<organism evidence="2 3">
    <name type="scientific">Salibaculum griseiflavum</name>
    <dbReference type="NCBI Taxonomy" id="1914409"/>
    <lineage>
        <taxon>Bacteria</taxon>
        <taxon>Pseudomonadati</taxon>
        <taxon>Pseudomonadota</taxon>
        <taxon>Alphaproteobacteria</taxon>
        <taxon>Rhodobacterales</taxon>
        <taxon>Roseobacteraceae</taxon>
        <taxon>Salibaculum</taxon>
    </lineage>
</organism>